<protein>
    <submittedName>
        <fullName evidence="14">Pickpocket protein 28</fullName>
    </submittedName>
</protein>
<dbReference type="AlphaFoldDB" id="A0AAE1I3F9"/>
<evidence type="ECO:0000313" key="15">
    <source>
        <dbReference type="Proteomes" id="UP001219518"/>
    </source>
</evidence>
<evidence type="ECO:0000256" key="12">
    <source>
        <dbReference type="RuleBase" id="RU000679"/>
    </source>
</evidence>
<dbReference type="EMBL" id="JAHWGI010001434">
    <property type="protein sequence ID" value="KAK3932275.1"/>
    <property type="molecule type" value="Genomic_DNA"/>
</dbReference>
<keyword evidence="8 12" id="KW-0406">Ion transport</keyword>
<evidence type="ECO:0000256" key="9">
    <source>
        <dbReference type="ARBA" id="ARBA00023136"/>
    </source>
</evidence>
<gene>
    <name evidence="14" type="ORF">KUF71_011603</name>
</gene>
<accession>A0AAE1I3F9</accession>
<comment type="similarity">
    <text evidence="2 12">Belongs to the amiloride-sensitive sodium channel (TC 1.A.6) family.</text>
</comment>
<evidence type="ECO:0000256" key="13">
    <source>
        <dbReference type="SAM" id="Phobius"/>
    </source>
</evidence>
<keyword evidence="10 12" id="KW-0739">Sodium transport</keyword>
<keyword evidence="4 12" id="KW-0894">Sodium channel</keyword>
<proteinExistence type="inferred from homology"/>
<organism evidence="14 15">
    <name type="scientific">Frankliniella fusca</name>
    <dbReference type="NCBI Taxonomy" id="407009"/>
    <lineage>
        <taxon>Eukaryota</taxon>
        <taxon>Metazoa</taxon>
        <taxon>Ecdysozoa</taxon>
        <taxon>Arthropoda</taxon>
        <taxon>Hexapoda</taxon>
        <taxon>Insecta</taxon>
        <taxon>Pterygota</taxon>
        <taxon>Neoptera</taxon>
        <taxon>Paraneoptera</taxon>
        <taxon>Thysanoptera</taxon>
        <taxon>Terebrantia</taxon>
        <taxon>Thripoidea</taxon>
        <taxon>Thripidae</taxon>
        <taxon>Frankliniella</taxon>
    </lineage>
</organism>
<evidence type="ECO:0000256" key="1">
    <source>
        <dbReference type="ARBA" id="ARBA00004141"/>
    </source>
</evidence>
<dbReference type="Gene3D" id="1.10.287.770">
    <property type="entry name" value="YojJ-like"/>
    <property type="match status" value="1"/>
</dbReference>
<dbReference type="GO" id="GO:0005272">
    <property type="term" value="F:sodium channel activity"/>
    <property type="evidence" value="ECO:0007669"/>
    <property type="project" value="UniProtKB-KW"/>
</dbReference>
<dbReference type="Proteomes" id="UP001219518">
    <property type="component" value="Unassembled WGS sequence"/>
</dbReference>
<keyword evidence="9 13" id="KW-0472">Membrane</keyword>
<evidence type="ECO:0000256" key="8">
    <source>
        <dbReference type="ARBA" id="ARBA00023065"/>
    </source>
</evidence>
<evidence type="ECO:0000256" key="10">
    <source>
        <dbReference type="ARBA" id="ARBA00023201"/>
    </source>
</evidence>
<evidence type="ECO:0000256" key="4">
    <source>
        <dbReference type="ARBA" id="ARBA00022461"/>
    </source>
</evidence>
<evidence type="ECO:0000256" key="2">
    <source>
        <dbReference type="ARBA" id="ARBA00007193"/>
    </source>
</evidence>
<reference evidence="14" key="1">
    <citation type="submission" date="2021-07" db="EMBL/GenBank/DDBJ databases">
        <authorList>
            <person name="Catto M.A."/>
            <person name="Jacobson A."/>
            <person name="Kennedy G."/>
            <person name="Labadie P."/>
            <person name="Hunt B.G."/>
            <person name="Srinivasan R."/>
        </authorList>
    </citation>
    <scope>NUCLEOTIDE SEQUENCE</scope>
    <source>
        <strain evidence="14">PL_HMW_Pooled</strain>
        <tissue evidence="14">Head</tissue>
    </source>
</reference>
<sequence>MRNIHSIASLTKQTSGDKMDCFCTANCNEVSYVVDSDTSQPWFLGTDLKWSLTKHPRMRFRRDLIFGMTDLLVHVGSTAGLFLGCSVLSVIELLYFLTLRLYWYTRTPPPAFSPLGSTSATAP</sequence>
<dbReference type="GO" id="GO:0016020">
    <property type="term" value="C:membrane"/>
    <property type="evidence" value="ECO:0007669"/>
    <property type="project" value="UniProtKB-SubCell"/>
</dbReference>
<evidence type="ECO:0000256" key="6">
    <source>
        <dbReference type="ARBA" id="ARBA00022989"/>
    </source>
</evidence>
<dbReference type="InterPro" id="IPR001873">
    <property type="entry name" value="ENaC"/>
</dbReference>
<keyword evidence="6 13" id="KW-1133">Transmembrane helix</keyword>
<keyword evidence="11 12" id="KW-0407">Ion channel</keyword>
<keyword evidence="15" id="KW-1185">Reference proteome</keyword>
<keyword evidence="7" id="KW-0915">Sodium</keyword>
<feature type="transmembrane region" description="Helical" evidence="13">
    <location>
        <begin position="64"/>
        <end position="97"/>
    </location>
</feature>
<name>A0AAE1I3F9_9NEOP</name>
<keyword evidence="3 12" id="KW-0813">Transport</keyword>
<evidence type="ECO:0000256" key="3">
    <source>
        <dbReference type="ARBA" id="ARBA00022448"/>
    </source>
</evidence>
<reference evidence="14" key="2">
    <citation type="journal article" date="2023" name="BMC Genomics">
        <title>Pest status, molecular evolution, and epigenetic factors derived from the genome assembly of Frankliniella fusca, a thysanopteran phytovirus vector.</title>
        <authorList>
            <person name="Catto M.A."/>
            <person name="Labadie P.E."/>
            <person name="Jacobson A.L."/>
            <person name="Kennedy G.G."/>
            <person name="Srinivasan R."/>
            <person name="Hunt B.G."/>
        </authorList>
    </citation>
    <scope>NUCLEOTIDE SEQUENCE</scope>
    <source>
        <strain evidence="14">PL_HMW_Pooled</strain>
    </source>
</reference>
<comment type="subcellular location">
    <subcellularLocation>
        <location evidence="1">Membrane</location>
        <topology evidence="1">Multi-pass membrane protein</topology>
    </subcellularLocation>
</comment>
<evidence type="ECO:0000256" key="11">
    <source>
        <dbReference type="ARBA" id="ARBA00023303"/>
    </source>
</evidence>
<keyword evidence="5 12" id="KW-0812">Transmembrane</keyword>
<evidence type="ECO:0000256" key="5">
    <source>
        <dbReference type="ARBA" id="ARBA00022692"/>
    </source>
</evidence>
<evidence type="ECO:0000313" key="14">
    <source>
        <dbReference type="EMBL" id="KAK3932275.1"/>
    </source>
</evidence>
<comment type="caution">
    <text evidence="14">The sequence shown here is derived from an EMBL/GenBank/DDBJ whole genome shotgun (WGS) entry which is preliminary data.</text>
</comment>
<evidence type="ECO:0000256" key="7">
    <source>
        <dbReference type="ARBA" id="ARBA00023053"/>
    </source>
</evidence>
<dbReference type="Pfam" id="PF00858">
    <property type="entry name" value="ASC"/>
    <property type="match status" value="1"/>
</dbReference>